<dbReference type="SUPFAM" id="SSF48452">
    <property type="entry name" value="TPR-like"/>
    <property type="match status" value="1"/>
</dbReference>
<feature type="chain" id="PRO_5047449301" evidence="4">
    <location>
        <begin position="18"/>
        <end position="387"/>
    </location>
</feature>
<dbReference type="InterPro" id="IPR011990">
    <property type="entry name" value="TPR-like_helical_dom_sf"/>
</dbReference>
<keyword evidence="6" id="KW-1185">Reference proteome</keyword>
<feature type="repeat" description="TPR" evidence="3">
    <location>
        <begin position="232"/>
        <end position="265"/>
    </location>
</feature>
<dbReference type="PROSITE" id="PS50005">
    <property type="entry name" value="TPR"/>
    <property type="match status" value="2"/>
</dbReference>
<keyword evidence="2 3" id="KW-0802">TPR repeat</keyword>
<dbReference type="PANTHER" id="PTHR44858">
    <property type="entry name" value="TETRATRICOPEPTIDE REPEAT PROTEIN 6"/>
    <property type="match status" value="1"/>
</dbReference>
<organism evidence="5 6">
    <name type="scientific">Fluctibacter halophilus</name>
    <dbReference type="NCBI Taxonomy" id="226011"/>
    <lineage>
        <taxon>Bacteria</taxon>
        <taxon>Pseudomonadati</taxon>
        <taxon>Pseudomonadota</taxon>
        <taxon>Gammaproteobacteria</taxon>
        <taxon>Alteromonadales</taxon>
        <taxon>Alteromonadaceae</taxon>
        <taxon>Fluctibacter</taxon>
    </lineage>
</organism>
<evidence type="ECO:0000313" key="5">
    <source>
        <dbReference type="EMBL" id="MCC2616385.1"/>
    </source>
</evidence>
<dbReference type="RefSeq" id="WP_229159596.1">
    <property type="nucleotide sequence ID" value="NZ_JAJEWP010000002.1"/>
</dbReference>
<evidence type="ECO:0000256" key="2">
    <source>
        <dbReference type="ARBA" id="ARBA00022803"/>
    </source>
</evidence>
<accession>A0ABS8G768</accession>
<dbReference type="InterPro" id="IPR050498">
    <property type="entry name" value="Ycf3"/>
</dbReference>
<evidence type="ECO:0000256" key="3">
    <source>
        <dbReference type="PROSITE-ProRule" id="PRU00339"/>
    </source>
</evidence>
<evidence type="ECO:0000256" key="4">
    <source>
        <dbReference type="SAM" id="SignalP"/>
    </source>
</evidence>
<dbReference type="PROSITE" id="PS51257">
    <property type="entry name" value="PROKAR_LIPOPROTEIN"/>
    <property type="match status" value="1"/>
</dbReference>
<reference evidence="5 6" key="1">
    <citation type="submission" date="2021-10" db="EMBL/GenBank/DDBJ databases">
        <title>Draft genome of Aestuariibacter halophilus JC2043.</title>
        <authorList>
            <person name="Emsley S.A."/>
            <person name="Pfannmuller K.M."/>
            <person name="Ushijima B."/>
            <person name="Saw J.H."/>
            <person name="Videau P."/>
        </authorList>
    </citation>
    <scope>NUCLEOTIDE SEQUENCE [LARGE SCALE GENOMIC DNA]</scope>
    <source>
        <strain evidence="5 6">JC2043</strain>
    </source>
</reference>
<dbReference type="Gene3D" id="1.25.40.10">
    <property type="entry name" value="Tetratricopeptide repeat domain"/>
    <property type="match status" value="2"/>
</dbReference>
<dbReference type="PANTHER" id="PTHR44858:SF1">
    <property type="entry name" value="UDP-N-ACETYLGLUCOSAMINE--PEPTIDE N-ACETYLGLUCOSAMINYLTRANSFERASE SPINDLY-RELATED"/>
    <property type="match status" value="1"/>
</dbReference>
<dbReference type="InterPro" id="IPR019734">
    <property type="entry name" value="TPR_rpt"/>
</dbReference>
<comment type="caution">
    <text evidence="5">The sequence shown here is derived from an EMBL/GenBank/DDBJ whole genome shotgun (WGS) entry which is preliminary data.</text>
</comment>
<dbReference type="SMART" id="SM00028">
    <property type="entry name" value="TPR"/>
    <property type="match status" value="4"/>
</dbReference>
<dbReference type="Proteomes" id="UP001520878">
    <property type="component" value="Unassembled WGS sequence"/>
</dbReference>
<name>A0ABS8G768_9ALTE</name>
<keyword evidence="1" id="KW-0677">Repeat</keyword>
<dbReference type="Pfam" id="PF13431">
    <property type="entry name" value="TPR_17"/>
    <property type="match status" value="1"/>
</dbReference>
<dbReference type="EMBL" id="JAJEWP010000002">
    <property type="protein sequence ID" value="MCC2616385.1"/>
    <property type="molecule type" value="Genomic_DNA"/>
</dbReference>
<proteinExistence type="predicted"/>
<dbReference type="Pfam" id="PF13414">
    <property type="entry name" value="TPR_11"/>
    <property type="match status" value="1"/>
</dbReference>
<evidence type="ECO:0000313" key="6">
    <source>
        <dbReference type="Proteomes" id="UP001520878"/>
    </source>
</evidence>
<sequence length="387" mass="44071">MKLFTVVLALVWLAGCASTRQEFTVSPSTLLNDAAFSGYERVNIESEADVFGLDAEAKAFVAKAINPMHDPTEQMEDLVEAIFDRADLNLLYMGAANTTATQTFHNQAANCLSLSIMTYALAKEAGFAVKFQDIEIPEYWTRRDGFSLLNGHINLRLMPQHIGNVINLLETGYEVDFDPQAPRQHFPKRLVGRDTVLAMFYNNKGADALVNEDYKRAYAYFRAAALTKPTFDSVWVNLAILYRMTEHYGLSEKAYEVALKLDPENLTAMENLAFLYANTGRQQQAEELEAVVERRRVNNPFYHFILGEQAFDEGQLDEALSHYRDALRLDKSRHEIYFGLAKTYFQMGDISRSARYFKQASMKAFTAEDRHRYNGKLDLLTQRHASL</sequence>
<feature type="signal peptide" evidence="4">
    <location>
        <begin position="1"/>
        <end position="17"/>
    </location>
</feature>
<protein>
    <submittedName>
        <fullName evidence="5">Tetratricopeptide repeat protein</fullName>
    </submittedName>
</protein>
<gene>
    <name evidence="5" type="ORF">LJ739_09050</name>
</gene>
<keyword evidence="4" id="KW-0732">Signal</keyword>
<feature type="repeat" description="TPR" evidence="3">
    <location>
        <begin position="300"/>
        <end position="333"/>
    </location>
</feature>
<evidence type="ECO:0000256" key="1">
    <source>
        <dbReference type="ARBA" id="ARBA00022737"/>
    </source>
</evidence>